<reference evidence="6 7" key="1">
    <citation type="journal article" date="2019" name="Int. J. Syst. Evol. Microbiol.">
        <title>The Global Catalogue of Microorganisms (GCM) 10K type strain sequencing project: providing services to taxonomists for standard genome sequencing and annotation.</title>
        <authorList>
            <consortium name="The Broad Institute Genomics Platform"/>
            <consortium name="The Broad Institute Genome Sequencing Center for Infectious Disease"/>
            <person name="Wu L."/>
            <person name="Ma J."/>
        </authorList>
    </citation>
    <scope>NUCLEOTIDE SEQUENCE [LARGE SCALE GENOMIC DNA]</scope>
    <source>
        <strain evidence="6 7">JCM 16026</strain>
    </source>
</reference>
<keyword evidence="7" id="KW-1185">Reference proteome</keyword>
<keyword evidence="4 5" id="KW-0472">Membrane</keyword>
<organism evidence="6 7">
    <name type="scientific">Agrococcus versicolor</name>
    <dbReference type="NCBI Taxonomy" id="501482"/>
    <lineage>
        <taxon>Bacteria</taxon>
        <taxon>Bacillati</taxon>
        <taxon>Actinomycetota</taxon>
        <taxon>Actinomycetes</taxon>
        <taxon>Micrococcales</taxon>
        <taxon>Microbacteriaceae</taxon>
        <taxon>Agrococcus</taxon>
    </lineage>
</organism>
<dbReference type="CDD" id="cd02432">
    <property type="entry name" value="Nodulin-21_like_1"/>
    <property type="match status" value="1"/>
</dbReference>
<evidence type="ECO:0000256" key="5">
    <source>
        <dbReference type="SAM" id="Phobius"/>
    </source>
</evidence>
<feature type="transmembrane region" description="Helical" evidence="5">
    <location>
        <begin position="151"/>
        <end position="175"/>
    </location>
</feature>
<evidence type="ECO:0000313" key="7">
    <source>
        <dbReference type="Proteomes" id="UP001501599"/>
    </source>
</evidence>
<evidence type="ECO:0000313" key="6">
    <source>
        <dbReference type="EMBL" id="GAA2170493.1"/>
    </source>
</evidence>
<dbReference type="EMBL" id="BAAAQT010000001">
    <property type="protein sequence ID" value="GAA2170493.1"/>
    <property type="molecule type" value="Genomic_DNA"/>
</dbReference>
<feature type="transmembrane region" description="Helical" evidence="5">
    <location>
        <begin position="214"/>
        <end position="237"/>
    </location>
</feature>
<dbReference type="PANTHER" id="PTHR31851">
    <property type="entry name" value="FE(2+)/MN(2+) TRANSPORTER PCL1"/>
    <property type="match status" value="1"/>
</dbReference>
<feature type="transmembrane region" description="Helical" evidence="5">
    <location>
        <begin position="21"/>
        <end position="47"/>
    </location>
</feature>
<evidence type="ECO:0000256" key="2">
    <source>
        <dbReference type="ARBA" id="ARBA00022692"/>
    </source>
</evidence>
<name>A0ABN3AIP8_9MICO</name>
<dbReference type="InterPro" id="IPR008217">
    <property type="entry name" value="Ccc1_fam"/>
</dbReference>
<gene>
    <name evidence="6" type="ORF">GCM10009846_01090</name>
</gene>
<feature type="transmembrane region" description="Helical" evidence="5">
    <location>
        <begin position="181"/>
        <end position="202"/>
    </location>
</feature>
<dbReference type="Proteomes" id="UP001501599">
    <property type="component" value="Unassembled WGS sequence"/>
</dbReference>
<accession>A0ABN3AIP8</accession>
<proteinExistence type="predicted"/>
<dbReference type="RefSeq" id="WP_344339243.1">
    <property type="nucleotide sequence ID" value="NZ_BAAAQT010000001.1"/>
</dbReference>
<dbReference type="Pfam" id="PF01988">
    <property type="entry name" value="VIT1"/>
    <property type="match status" value="1"/>
</dbReference>
<evidence type="ECO:0000256" key="4">
    <source>
        <dbReference type="ARBA" id="ARBA00023136"/>
    </source>
</evidence>
<comment type="subcellular location">
    <subcellularLocation>
        <location evidence="1">Endomembrane system</location>
        <topology evidence="1">Multi-pass membrane protein</topology>
    </subcellularLocation>
</comment>
<keyword evidence="2 5" id="KW-0812">Transmembrane</keyword>
<evidence type="ECO:0000256" key="3">
    <source>
        <dbReference type="ARBA" id="ARBA00022989"/>
    </source>
</evidence>
<comment type="caution">
    <text evidence="6">The sequence shown here is derived from an EMBL/GenBank/DDBJ whole genome shotgun (WGS) entry which is preliminary data.</text>
</comment>
<keyword evidence="3 5" id="KW-1133">Transmembrane helix</keyword>
<sequence length="238" mass="24159">MGDTHARPEPHDDGWLGRLSWLRAGVLGANDGIVSVAAVLVGVAGVTTASGPLITAGVAALVGGAISMALGEYVSVSSQRDGERALIELERRELAEDPEGELAELVGLWEERGLDHETATLVATRMTEHDALGAHLSLELGIDEETTTSPWTAAAASLLAFTIGGALPFAAILLAPTDVRVVVAVVVVLVALGITGALGARLGRAPWRIATLRVIVGGGVALAVTYAIGSLLGVAGVG</sequence>
<feature type="transmembrane region" description="Helical" evidence="5">
    <location>
        <begin position="53"/>
        <end position="74"/>
    </location>
</feature>
<protein>
    <submittedName>
        <fullName evidence="6">VIT family protein</fullName>
    </submittedName>
</protein>
<evidence type="ECO:0000256" key="1">
    <source>
        <dbReference type="ARBA" id="ARBA00004127"/>
    </source>
</evidence>